<dbReference type="InterPro" id="IPR036388">
    <property type="entry name" value="WH-like_DNA-bd_sf"/>
</dbReference>
<dbReference type="Pfam" id="PF00392">
    <property type="entry name" value="GntR"/>
    <property type="match status" value="1"/>
</dbReference>
<dbReference type="PROSITE" id="PS50949">
    <property type="entry name" value="HTH_GNTR"/>
    <property type="match status" value="1"/>
</dbReference>
<evidence type="ECO:0000313" key="6">
    <source>
        <dbReference type="Proteomes" id="UP000249254"/>
    </source>
</evidence>
<dbReference type="PANTHER" id="PTHR38445">
    <property type="entry name" value="HTH-TYPE TRANSCRIPTIONAL REPRESSOR YTRA"/>
    <property type="match status" value="1"/>
</dbReference>
<dbReference type="SMART" id="SM00345">
    <property type="entry name" value="HTH_GNTR"/>
    <property type="match status" value="1"/>
</dbReference>
<accession>A0A328AHX4</accession>
<proteinExistence type="predicted"/>
<protein>
    <submittedName>
        <fullName evidence="5">GntR family transcriptional regulator</fullName>
    </submittedName>
</protein>
<dbReference type="CDD" id="cd07377">
    <property type="entry name" value="WHTH_GntR"/>
    <property type="match status" value="1"/>
</dbReference>
<dbReference type="Gene3D" id="1.10.10.10">
    <property type="entry name" value="Winged helix-like DNA-binding domain superfamily/Winged helix DNA-binding domain"/>
    <property type="match status" value="1"/>
</dbReference>
<dbReference type="InterPro" id="IPR036390">
    <property type="entry name" value="WH_DNA-bd_sf"/>
</dbReference>
<evidence type="ECO:0000256" key="1">
    <source>
        <dbReference type="ARBA" id="ARBA00023015"/>
    </source>
</evidence>
<dbReference type="AlphaFoldDB" id="A0A328AHX4"/>
<dbReference type="OrthoDB" id="7173258at2"/>
<keyword evidence="2" id="KW-0238">DNA-binding</keyword>
<dbReference type="Proteomes" id="UP000249254">
    <property type="component" value="Unassembled WGS sequence"/>
</dbReference>
<gene>
    <name evidence="5" type="ORF">DJ017_07415</name>
</gene>
<dbReference type="GO" id="GO:0003700">
    <property type="term" value="F:DNA-binding transcription factor activity"/>
    <property type="evidence" value="ECO:0007669"/>
    <property type="project" value="InterPro"/>
</dbReference>
<evidence type="ECO:0000313" key="5">
    <source>
        <dbReference type="EMBL" id="RAK54360.1"/>
    </source>
</evidence>
<dbReference type="SUPFAM" id="SSF46785">
    <property type="entry name" value="Winged helix' DNA-binding domain"/>
    <property type="match status" value="1"/>
</dbReference>
<organism evidence="5 6">
    <name type="scientific">Phenylobacterium soli</name>
    <dbReference type="NCBI Taxonomy" id="2170551"/>
    <lineage>
        <taxon>Bacteria</taxon>
        <taxon>Pseudomonadati</taxon>
        <taxon>Pseudomonadota</taxon>
        <taxon>Alphaproteobacteria</taxon>
        <taxon>Caulobacterales</taxon>
        <taxon>Caulobacteraceae</taxon>
        <taxon>Phenylobacterium</taxon>
    </lineage>
</organism>
<sequence length="135" mass="14581">MHTSQQLLATLHIEATGVPIYVQLREQVLAAMGAGVLKPGDQMPTMRQVAVALRIDLNTVRHAYDELEKLGALRLERGRGSFVAEPPAPAHHTVQHEAAERLARLTLAKAKAAGVAPDLLLERIAALAAQKESSR</sequence>
<evidence type="ECO:0000259" key="4">
    <source>
        <dbReference type="PROSITE" id="PS50949"/>
    </source>
</evidence>
<evidence type="ECO:0000256" key="2">
    <source>
        <dbReference type="ARBA" id="ARBA00023125"/>
    </source>
</evidence>
<dbReference type="EMBL" id="QFYQ01000001">
    <property type="protein sequence ID" value="RAK54360.1"/>
    <property type="molecule type" value="Genomic_DNA"/>
</dbReference>
<reference evidence="6" key="1">
    <citation type="submission" date="2018-05" db="EMBL/GenBank/DDBJ databases">
        <authorList>
            <person name="Li X."/>
        </authorList>
    </citation>
    <scope>NUCLEOTIDE SEQUENCE [LARGE SCALE GENOMIC DNA]</scope>
    <source>
        <strain evidence="6">LX32</strain>
    </source>
</reference>
<feature type="domain" description="HTH gntR-type" evidence="4">
    <location>
        <begin position="18"/>
        <end position="86"/>
    </location>
</feature>
<keyword evidence="3" id="KW-0804">Transcription</keyword>
<comment type="caution">
    <text evidence="5">The sequence shown here is derived from an EMBL/GenBank/DDBJ whole genome shotgun (WGS) entry which is preliminary data.</text>
</comment>
<dbReference type="PANTHER" id="PTHR38445:SF7">
    <property type="entry name" value="GNTR-FAMILY TRANSCRIPTIONAL REGULATOR"/>
    <property type="match status" value="1"/>
</dbReference>
<name>A0A328AHX4_9CAUL</name>
<keyword evidence="6" id="KW-1185">Reference proteome</keyword>
<dbReference type="RefSeq" id="WP_111528111.1">
    <property type="nucleotide sequence ID" value="NZ_JBHRSG010000004.1"/>
</dbReference>
<dbReference type="GO" id="GO:0003677">
    <property type="term" value="F:DNA binding"/>
    <property type="evidence" value="ECO:0007669"/>
    <property type="project" value="UniProtKB-KW"/>
</dbReference>
<evidence type="ECO:0000256" key="3">
    <source>
        <dbReference type="ARBA" id="ARBA00023163"/>
    </source>
</evidence>
<dbReference type="InterPro" id="IPR000524">
    <property type="entry name" value="Tscrpt_reg_HTH_GntR"/>
</dbReference>
<keyword evidence="1" id="KW-0805">Transcription regulation</keyword>